<reference evidence="1 2" key="1">
    <citation type="submission" date="2022-07" db="EMBL/GenBank/DDBJ databases">
        <title>Mucilaginibacter sp. JC4.</title>
        <authorList>
            <person name="Le V."/>
            <person name="Ko S.-R."/>
            <person name="Ahn C.-Y."/>
            <person name="Oh H.-M."/>
        </authorList>
    </citation>
    <scope>NUCLEOTIDE SEQUENCE [LARGE SCALE GENOMIC DNA]</scope>
    <source>
        <strain evidence="1 2">JC4</strain>
    </source>
</reference>
<protein>
    <recommendedName>
        <fullName evidence="3">Phenylacetate--CoA ligase family protein</fullName>
    </recommendedName>
</protein>
<dbReference type="Gene3D" id="3.40.50.12780">
    <property type="entry name" value="N-terminal domain of ligase-like"/>
    <property type="match status" value="1"/>
</dbReference>
<dbReference type="RefSeq" id="WP_256537959.1">
    <property type="nucleotide sequence ID" value="NZ_JANHOH010000001.1"/>
</dbReference>
<dbReference type="Proteomes" id="UP001204376">
    <property type="component" value="Unassembled WGS sequence"/>
</dbReference>
<keyword evidence="2" id="KW-1185">Reference proteome</keyword>
<dbReference type="SUPFAM" id="SSF56801">
    <property type="entry name" value="Acetyl-CoA synthetase-like"/>
    <property type="match status" value="1"/>
</dbReference>
<name>A0ABT1SZI8_9SPHI</name>
<evidence type="ECO:0000313" key="2">
    <source>
        <dbReference type="Proteomes" id="UP001204376"/>
    </source>
</evidence>
<organism evidence="1 2">
    <name type="scientific">Mucilaginibacter aquariorum</name>
    <dbReference type="NCBI Taxonomy" id="2967225"/>
    <lineage>
        <taxon>Bacteria</taxon>
        <taxon>Pseudomonadati</taxon>
        <taxon>Bacteroidota</taxon>
        <taxon>Sphingobacteriia</taxon>
        <taxon>Sphingobacteriales</taxon>
        <taxon>Sphingobacteriaceae</taxon>
        <taxon>Mucilaginibacter</taxon>
    </lineage>
</organism>
<proteinExistence type="predicted"/>
<evidence type="ECO:0000313" key="1">
    <source>
        <dbReference type="EMBL" id="MCQ6957766.1"/>
    </source>
</evidence>
<dbReference type="InterPro" id="IPR042099">
    <property type="entry name" value="ANL_N_sf"/>
</dbReference>
<dbReference type="PANTHER" id="PTHR43845:SF1">
    <property type="entry name" value="BLR5969 PROTEIN"/>
    <property type="match status" value="1"/>
</dbReference>
<sequence length="429" mass="48362">MAPLNPNLAQAKCTNIIGHAAPPRKDNVIVPTKLSRILKLSMTDKALYDYYQIARASSLFKQFYCDFPGYRDAPILSKKALVQQLETHFDLKQENRGVYLVRSGGSTQKPLVFPVDIAENLEQRRVLANALTAGHVFSPHTVALNMFGYADMYRTAAILDDILEKCQATTLAVSANIKYEDAYATALQFKADFIMGTPSKLFLFAQHLKKQGQQLHVKNLLFAGESLLPSYVQGFKDHFGTKNIYSIYGSAETGIWAWSDYSGNPSMFQIIDGIIAEIAEPDAEGFGNVIVTNLLRKRFPVFRYNLGDIGRFIIKEGIKYLELKTRETGSFSLYESNYSLEDFKEVLQDVDRFQIQLVTNKDLHVEVKFLLVKPLSGEQSQLFASHKKKQIMSVLGYELKHLEVLAGVDLDLYTDQVTCKTPLIADLRK</sequence>
<evidence type="ECO:0008006" key="3">
    <source>
        <dbReference type="Google" id="ProtNLM"/>
    </source>
</evidence>
<gene>
    <name evidence="1" type="ORF">NPE20_07355</name>
</gene>
<comment type="caution">
    <text evidence="1">The sequence shown here is derived from an EMBL/GenBank/DDBJ whole genome shotgun (WGS) entry which is preliminary data.</text>
</comment>
<dbReference type="PANTHER" id="PTHR43845">
    <property type="entry name" value="BLR5969 PROTEIN"/>
    <property type="match status" value="1"/>
</dbReference>
<accession>A0ABT1SZI8</accession>
<dbReference type="EMBL" id="JANHOH010000001">
    <property type="protein sequence ID" value="MCQ6957766.1"/>
    <property type="molecule type" value="Genomic_DNA"/>
</dbReference>